<proteinExistence type="predicted"/>
<dbReference type="EMBL" id="JAGIOO010000001">
    <property type="protein sequence ID" value="MBP2478970.1"/>
    <property type="molecule type" value="Genomic_DNA"/>
</dbReference>
<comment type="caution">
    <text evidence="1">The sequence shown here is derived from an EMBL/GenBank/DDBJ whole genome shotgun (WGS) entry which is preliminary data.</text>
</comment>
<gene>
    <name evidence="1" type="ORF">JOF53_007842</name>
</gene>
<dbReference type="Proteomes" id="UP001519363">
    <property type="component" value="Unassembled WGS sequence"/>
</dbReference>
<evidence type="ECO:0000313" key="2">
    <source>
        <dbReference type="Proteomes" id="UP001519363"/>
    </source>
</evidence>
<dbReference type="RefSeq" id="WP_143342875.1">
    <property type="nucleotide sequence ID" value="NZ_JAGIOO010000001.1"/>
</dbReference>
<organism evidence="1 2">
    <name type="scientific">Crossiella equi</name>
    <dbReference type="NCBI Taxonomy" id="130796"/>
    <lineage>
        <taxon>Bacteria</taxon>
        <taxon>Bacillati</taxon>
        <taxon>Actinomycetota</taxon>
        <taxon>Actinomycetes</taxon>
        <taxon>Pseudonocardiales</taxon>
        <taxon>Pseudonocardiaceae</taxon>
        <taxon>Crossiella</taxon>
    </lineage>
</organism>
<reference evidence="1 2" key="1">
    <citation type="submission" date="2021-03" db="EMBL/GenBank/DDBJ databases">
        <title>Sequencing the genomes of 1000 actinobacteria strains.</title>
        <authorList>
            <person name="Klenk H.-P."/>
        </authorList>
    </citation>
    <scope>NUCLEOTIDE SEQUENCE [LARGE SCALE GENOMIC DNA]</scope>
    <source>
        <strain evidence="1 2">DSM 44580</strain>
    </source>
</reference>
<protein>
    <submittedName>
        <fullName evidence="1">Uncharacterized protein</fullName>
    </submittedName>
</protein>
<evidence type="ECO:0000313" key="1">
    <source>
        <dbReference type="EMBL" id="MBP2478970.1"/>
    </source>
</evidence>
<name>A0ABS5AQZ1_9PSEU</name>
<sequence>MSVEARLQLKASIWGKSDNRIAVLLAEGRSAPRADGDNLLLRAALSAGMRHISHVERLALPTLMNWSVSMTGNGLLSARFPLGRILFEHVPLNLPDAWRWAAKRTGLVVLCIGAGLGLAGGARLEDAINRGDLVGGAVAFHDEAAAA</sequence>
<accession>A0ABS5AQZ1</accession>
<keyword evidence="2" id="KW-1185">Reference proteome</keyword>